<reference evidence="4 5" key="3">
    <citation type="submission" date="2023-06" db="EMBL/GenBank/DDBJ databases">
        <authorList>
            <person name="Zeman M."/>
            <person name="Kubasova T."/>
            <person name="Jahodarova E."/>
            <person name="Nykrynova M."/>
            <person name="Rychlik I."/>
        </authorList>
    </citation>
    <scope>NUCLEOTIDE SEQUENCE [LARGE SCALE GENOMIC DNA]</scope>
    <source>
        <strain evidence="4 5">153_Feed</strain>
    </source>
</reference>
<dbReference type="SMART" id="SM00740">
    <property type="entry name" value="PASTA"/>
    <property type="match status" value="3"/>
</dbReference>
<feature type="domain" description="PASTA" evidence="3">
    <location>
        <begin position="130"/>
        <end position="192"/>
    </location>
</feature>
<feature type="compositionally biased region" description="Pro residues" evidence="1">
    <location>
        <begin position="31"/>
        <end position="49"/>
    </location>
</feature>
<evidence type="ECO:0000313" key="5">
    <source>
        <dbReference type="Proteomes" id="UP001529256"/>
    </source>
</evidence>
<dbReference type="PROSITE" id="PS51178">
    <property type="entry name" value="PASTA"/>
    <property type="match status" value="2"/>
</dbReference>
<dbReference type="InterPro" id="IPR005543">
    <property type="entry name" value="PASTA_dom"/>
</dbReference>
<feature type="region of interest" description="Disordered" evidence="1">
    <location>
        <begin position="1"/>
        <end position="73"/>
    </location>
</feature>
<dbReference type="EMBL" id="JAUDEA010000003">
    <property type="protein sequence ID" value="MDM8270765.1"/>
    <property type="molecule type" value="Genomic_DNA"/>
</dbReference>
<dbReference type="CDD" id="cd06577">
    <property type="entry name" value="PASTA_pknB"/>
    <property type="match status" value="3"/>
</dbReference>
<accession>A0ABT7V2D3</accession>
<dbReference type="RefSeq" id="WP_289510863.1">
    <property type="nucleotide sequence ID" value="NZ_JAUDEA010000003.1"/>
</dbReference>
<comment type="caution">
    <text evidence="4">The sequence shown here is derived from an EMBL/GenBank/DDBJ whole genome shotgun (WGS) entry which is preliminary data.</text>
</comment>
<feature type="transmembrane region" description="Helical" evidence="2">
    <location>
        <begin position="102"/>
        <end position="124"/>
    </location>
</feature>
<organism evidence="4 5">
    <name type="scientific">Thermophilibacter provencensis</name>
    <dbReference type="NCBI Taxonomy" id="1852386"/>
    <lineage>
        <taxon>Bacteria</taxon>
        <taxon>Bacillati</taxon>
        <taxon>Actinomycetota</taxon>
        <taxon>Coriobacteriia</taxon>
        <taxon>Coriobacteriales</taxon>
        <taxon>Atopobiaceae</taxon>
        <taxon>Thermophilibacter</taxon>
    </lineage>
</organism>
<name>A0ABT7V2D3_9ACTN</name>
<keyword evidence="5" id="KW-1185">Reference proteome</keyword>
<keyword evidence="2" id="KW-0472">Membrane</keyword>
<keyword evidence="2" id="KW-0812">Transmembrane</keyword>
<evidence type="ECO:0000313" key="4">
    <source>
        <dbReference type="EMBL" id="MDM8270765.1"/>
    </source>
</evidence>
<protein>
    <submittedName>
        <fullName evidence="4">PASTA domain-containing protein</fullName>
    </submittedName>
</protein>
<proteinExistence type="predicted"/>
<evidence type="ECO:0000256" key="1">
    <source>
        <dbReference type="SAM" id="MobiDB-lite"/>
    </source>
</evidence>
<gene>
    <name evidence="4" type="ORF">QUW25_03595</name>
</gene>
<dbReference type="Gene3D" id="3.30.10.20">
    <property type="match status" value="3"/>
</dbReference>
<feature type="compositionally biased region" description="Basic and acidic residues" evidence="1">
    <location>
        <begin position="1"/>
        <end position="12"/>
    </location>
</feature>
<evidence type="ECO:0000259" key="3">
    <source>
        <dbReference type="PROSITE" id="PS51178"/>
    </source>
</evidence>
<keyword evidence="2" id="KW-1133">Transmembrane helix</keyword>
<feature type="domain" description="PASTA" evidence="3">
    <location>
        <begin position="254"/>
        <end position="319"/>
    </location>
</feature>
<reference evidence="4 5" key="2">
    <citation type="submission" date="2023-06" db="EMBL/GenBank/DDBJ databases">
        <title>Identification and characterization of horizontal gene transfer across gut microbiota members of farm animals based on homology search.</title>
        <authorList>
            <person name="Schwarzerova J."/>
            <person name="Nykrynova M."/>
            <person name="Jureckova K."/>
            <person name="Cejkova D."/>
            <person name="Rychlik I."/>
        </authorList>
    </citation>
    <scope>NUCLEOTIDE SEQUENCE [LARGE SCALE GENOMIC DNA]</scope>
    <source>
        <strain evidence="4 5">153_Feed</strain>
    </source>
</reference>
<reference evidence="5" key="1">
    <citation type="submission" date="2023-06" db="EMBL/GenBank/DDBJ databases">
        <title>Identification and characterization of horizontal gene transfer across gut microbiota members of farm animals based on homology search.</title>
        <authorList>
            <person name="Zeman M."/>
            <person name="Kubasova T."/>
            <person name="Jahodarova E."/>
            <person name="Nykrynova M."/>
            <person name="Rychlik I."/>
        </authorList>
    </citation>
    <scope>NUCLEOTIDE SEQUENCE [LARGE SCALE GENOMIC DNA]</scope>
    <source>
        <strain evidence="5">153_Feed</strain>
    </source>
</reference>
<evidence type="ECO:0000256" key="2">
    <source>
        <dbReference type="SAM" id="Phobius"/>
    </source>
</evidence>
<dbReference type="Pfam" id="PF03793">
    <property type="entry name" value="PASTA"/>
    <property type="match status" value="3"/>
</dbReference>
<sequence length="529" mass="54849">MASTEDNERPVADETVMMSPEELPTTMMPESPAPSVDPAPAAGPAPAPNPASDLTAPDGIDALDDPYFSPVVPEDLTTAHQPVSIPSPVESLPERKRRLPRWGIALIVVVLLAAAGAVACLTYERELWGGKTIPNVMGMSADQAEQTLTDLGFSVDVSYQAADENLGVVISCDPVPGIRTDLSETITITVTAERVIPSVVGMNVNDATRALAEAGAANVSLTYLNSEQESGTVLDVSPGEGSAFVSSDQVTLTVARTYAVPNVAGMTAEEALAALERDGLTGSVTYVESDAERGTVVAANPDVGSEVSAGSTVELSVSSIYPSSPTSLLEYFEVEPTDLATYLDDEGYTLRYGATFAAGGNAHAAYEGKDGDVLQITDAPETGSYEGDSKADVLARGAGVGGVRYAFAAASVPEGGSVESEKGLRAVMEACGLTGLRNTCTQEDVEAPNELRGSEAFKDAHFICGSGVQGGYTWAVLIGGTGSSTHVVALVAPSRHFSELDLSDYGGDVCDYVACTDLFAAMLRSDAHE</sequence>
<dbReference type="Proteomes" id="UP001529256">
    <property type="component" value="Unassembled WGS sequence"/>
</dbReference>